<organism evidence="3 4">
    <name type="scientific">Sphingomonas xanthus</name>
    <dbReference type="NCBI Taxonomy" id="2594473"/>
    <lineage>
        <taxon>Bacteria</taxon>
        <taxon>Pseudomonadati</taxon>
        <taxon>Pseudomonadota</taxon>
        <taxon>Alphaproteobacteria</taxon>
        <taxon>Sphingomonadales</taxon>
        <taxon>Sphingomonadaceae</taxon>
        <taxon>Sphingomonas</taxon>
    </lineage>
</organism>
<dbReference type="Gene3D" id="3.40.50.300">
    <property type="entry name" value="P-loop containing nucleotide triphosphate hydrolases"/>
    <property type="match status" value="1"/>
</dbReference>
<dbReference type="PANTHER" id="PTHR12788">
    <property type="entry name" value="PROTEIN-TYROSINE SULFOTRANSFERASE 2"/>
    <property type="match status" value="1"/>
</dbReference>
<keyword evidence="2" id="KW-0802">TPR repeat</keyword>
<dbReference type="GO" id="GO:0008476">
    <property type="term" value="F:protein-tyrosine sulfotransferase activity"/>
    <property type="evidence" value="ECO:0007669"/>
    <property type="project" value="InterPro"/>
</dbReference>
<gene>
    <name evidence="3" type="ORF">FMM02_04860</name>
</gene>
<dbReference type="InterPro" id="IPR011990">
    <property type="entry name" value="TPR-like_helical_dom_sf"/>
</dbReference>
<dbReference type="PANTHER" id="PTHR12788:SF10">
    <property type="entry name" value="PROTEIN-TYROSINE SULFOTRANSFERASE"/>
    <property type="match status" value="1"/>
</dbReference>
<reference evidence="3 4" key="1">
    <citation type="submission" date="2019-07" db="EMBL/GenBank/DDBJ databases">
        <title>Sphingomonas AE3 Genome sequencing and assembly.</title>
        <authorList>
            <person name="Kim H."/>
        </authorList>
    </citation>
    <scope>NUCLEOTIDE SEQUENCE [LARGE SCALE GENOMIC DNA]</scope>
    <source>
        <strain evidence="3 4">AE3</strain>
    </source>
</reference>
<dbReference type="Pfam" id="PF13469">
    <property type="entry name" value="Sulfotransfer_3"/>
    <property type="match status" value="1"/>
</dbReference>
<dbReference type="SMART" id="SM00028">
    <property type="entry name" value="TPR"/>
    <property type="match status" value="4"/>
</dbReference>
<dbReference type="AlphaFoldDB" id="A0A516IRD0"/>
<dbReference type="InterPro" id="IPR019734">
    <property type="entry name" value="TPR_rpt"/>
</dbReference>
<dbReference type="PROSITE" id="PS50005">
    <property type="entry name" value="TPR"/>
    <property type="match status" value="1"/>
</dbReference>
<evidence type="ECO:0000256" key="2">
    <source>
        <dbReference type="PROSITE-ProRule" id="PRU00339"/>
    </source>
</evidence>
<sequence>MIKAYPKLAAAQSALDAGRYEEAARVAVGHVRDHPEDPRGLGMLGTVAMRMGALGQSEAFLRQALAKAPGSDQIAQELAQCLHQQERPTEALHLFGQLEKEKPGDAQIGLMVGLILDKLGRAEEAHDRLELLARKHPDNSNIWLALAHNLRSSGDTDAAVDAYRRAIAIDEERGDAWWGIASIKKKLLSDEDVATMQKALAIAIDVANIAPLHFALARAWQDRGEHAKAFDHYQKGNQVRAESIGYNRAQLTEEVDTFTRLLTAQSLARGYSADADGPTPIFLVSLPRSGSTLLEQMVGSHPDIAAAGELPYLPALLRSTMEMHTRRGTTEIPQMIAALSDDEARSLGKEYLRRASLHHPGDVRYFVDKLPHNWSNIPFIRRILPQAKFVDIRRPAMDCCFANFTQSFSRAHAASFALEDIGQCYVDYVRLMDHLDLVAPDLVAHVSYARLIDQPEPELRPLFDYLGLPWSDAPLNFHKLNRVVRTPSAEQVRQPLNRKGVGVWRPYAEWLGPLRDKLGPLAEA</sequence>
<name>A0A516IRD0_9SPHN</name>
<feature type="repeat" description="TPR" evidence="2">
    <location>
        <begin position="140"/>
        <end position="173"/>
    </location>
</feature>
<dbReference type="Pfam" id="PF13432">
    <property type="entry name" value="TPR_16"/>
    <property type="match status" value="1"/>
</dbReference>
<dbReference type="RefSeq" id="WP_147493807.1">
    <property type="nucleotide sequence ID" value="NZ_CP041659.1"/>
</dbReference>
<dbReference type="OrthoDB" id="9800698at2"/>
<keyword evidence="4" id="KW-1185">Reference proteome</keyword>
<evidence type="ECO:0000313" key="4">
    <source>
        <dbReference type="Proteomes" id="UP000321857"/>
    </source>
</evidence>
<protein>
    <submittedName>
        <fullName evidence="3">Tetratricopeptide repeat protein</fullName>
    </submittedName>
</protein>
<evidence type="ECO:0000256" key="1">
    <source>
        <dbReference type="ARBA" id="ARBA00022679"/>
    </source>
</evidence>
<dbReference type="InterPro" id="IPR027417">
    <property type="entry name" value="P-loop_NTPase"/>
</dbReference>
<dbReference type="Gene3D" id="1.25.40.10">
    <property type="entry name" value="Tetratricopeptide repeat domain"/>
    <property type="match status" value="2"/>
</dbReference>
<dbReference type="SUPFAM" id="SSF52540">
    <property type="entry name" value="P-loop containing nucleoside triphosphate hydrolases"/>
    <property type="match status" value="1"/>
</dbReference>
<dbReference type="SUPFAM" id="SSF48452">
    <property type="entry name" value="TPR-like"/>
    <property type="match status" value="1"/>
</dbReference>
<keyword evidence="1" id="KW-0808">Transferase</keyword>
<dbReference type="Proteomes" id="UP000321857">
    <property type="component" value="Chromosome"/>
</dbReference>
<dbReference type="EMBL" id="CP041659">
    <property type="protein sequence ID" value="QDP19354.1"/>
    <property type="molecule type" value="Genomic_DNA"/>
</dbReference>
<dbReference type="KEGG" id="sxa:FMM02_04860"/>
<accession>A0A516IRD0</accession>
<dbReference type="InterPro" id="IPR026634">
    <property type="entry name" value="TPST-like"/>
</dbReference>
<dbReference type="Pfam" id="PF14559">
    <property type="entry name" value="TPR_19"/>
    <property type="match status" value="1"/>
</dbReference>
<evidence type="ECO:0000313" key="3">
    <source>
        <dbReference type="EMBL" id="QDP19354.1"/>
    </source>
</evidence>
<proteinExistence type="predicted"/>